<feature type="compositionally biased region" description="Low complexity" evidence="1">
    <location>
        <begin position="715"/>
        <end position="732"/>
    </location>
</feature>
<reference evidence="3" key="1">
    <citation type="journal article" date="2006" name="PLoS Biol.">
        <title>Macronuclear genome sequence of the ciliate Tetrahymena thermophila, a model eukaryote.</title>
        <authorList>
            <person name="Eisen J.A."/>
            <person name="Coyne R.S."/>
            <person name="Wu M."/>
            <person name="Wu D."/>
            <person name="Thiagarajan M."/>
            <person name="Wortman J.R."/>
            <person name="Badger J.H."/>
            <person name="Ren Q."/>
            <person name="Amedeo P."/>
            <person name="Jones K.M."/>
            <person name="Tallon L.J."/>
            <person name="Delcher A.L."/>
            <person name="Salzberg S.L."/>
            <person name="Silva J.C."/>
            <person name="Haas B.J."/>
            <person name="Majoros W.H."/>
            <person name="Farzad M."/>
            <person name="Carlton J.M."/>
            <person name="Smith R.K. Jr."/>
            <person name="Garg J."/>
            <person name="Pearlman R.E."/>
            <person name="Karrer K.M."/>
            <person name="Sun L."/>
            <person name="Manning G."/>
            <person name="Elde N.C."/>
            <person name="Turkewitz A.P."/>
            <person name="Asai D.J."/>
            <person name="Wilkes D.E."/>
            <person name="Wang Y."/>
            <person name="Cai H."/>
            <person name="Collins K."/>
            <person name="Stewart B.A."/>
            <person name="Lee S.R."/>
            <person name="Wilamowska K."/>
            <person name="Weinberg Z."/>
            <person name="Ruzzo W.L."/>
            <person name="Wloga D."/>
            <person name="Gaertig J."/>
            <person name="Frankel J."/>
            <person name="Tsao C.-C."/>
            <person name="Gorovsky M.A."/>
            <person name="Keeling P.J."/>
            <person name="Waller R.F."/>
            <person name="Patron N.J."/>
            <person name="Cherry J.M."/>
            <person name="Stover N.A."/>
            <person name="Krieger C.J."/>
            <person name="del Toro C."/>
            <person name="Ryder H.F."/>
            <person name="Williamson S.C."/>
            <person name="Barbeau R.A."/>
            <person name="Hamilton E.P."/>
            <person name="Orias E."/>
        </authorList>
    </citation>
    <scope>NUCLEOTIDE SEQUENCE [LARGE SCALE GENOMIC DNA]</scope>
    <source>
        <strain evidence="3">SB210</strain>
    </source>
</reference>
<feature type="region of interest" description="Disordered" evidence="1">
    <location>
        <begin position="682"/>
        <end position="763"/>
    </location>
</feature>
<dbReference type="EMBL" id="GG662519">
    <property type="protein sequence ID" value="EAR82607.2"/>
    <property type="molecule type" value="Genomic_DNA"/>
</dbReference>
<evidence type="ECO:0000313" key="2">
    <source>
        <dbReference type="EMBL" id="EAR82607.2"/>
    </source>
</evidence>
<dbReference type="eggNOG" id="ENOG502R2QS">
    <property type="taxonomic scope" value="Eukaryota"/>
</dbReference>
<dbReference type="KEGG" id="tet:TTHERM_01106090"/>
<accession>Q22BE8</accession>
<dbReference type="OrthoDB" id="10658509at2759"/>
<gene>
    <name evidence="2" type="ORF">TTHERM_01106090</name>
</gene>
<sequence>MYNFIDYPSLPPLPQYQVDQGTVAQYYCTIPPVYNYSHYSSIEKLYLQKAENGTILEQRTPYMNNLTTNAPRGIKTDDHMFEYFKAEEADLLLQMRLLDPFSQEYKNLKKKLDYIQEIISTFIQKKNPKMNLDLVHYGELPFMADVEQILKQEARELYFKKKIQSKEEDPSFKYFQNKLVITDPYNPQDGFYLTFEFINWIPEEIGKIYIKYGFSKRHLQYLAYKQTKEYIPEPQPISQYNNTCFFGNQDFVKGIKPDKDELLYIEIWYANKGEMPYKWRFFGWSLHEIFDPMGVFNGGAFKIPLYDQMYDRFLINKVGLPSLTNGYFYFRLFLPEHFPSSYTIDPFSEHYFVPKLHLKNQDKSTIESALKKQQIAGERAKEILSIKRVPHSKHEGQVEEYEDILDQYSRPKTQQNLSTSENQDKIWGYSYNYNKLDKDKMIETITKKLNKHYINSLVNPNEVSEYLNTPNKQILSTQAQTGNEFLKKTLDDQIKELLPSSYFQVKDGKVENLTSDGISFKITKLLNLNQNLETLINIKGALIMDNTIIQDASNQPCVVAVQSRVNQQDKNNYEVDFTHTFQTRNNNLLAQFSYHNFQNAIILITLFNENGSILGWMHAPLLKLQKRNILLNTGKFRVRLCKMPVLQPPLNYNLIKYSDMAIEYQLMEGNLAQIQKQVEEEKTQIDPELEKKEPQQRPQSSIVNQSQKENDKTQENVQISQVQQQQQQQQEVVKGENPNESSIKDNNVQSTMINPNSSLVNESQNNKTGIVDQILNKSIIDNPKPLKPISLFMDGIVNVQDKYPTTFKMSLLKDSLIYADDNKAKISFQCNKFKIPNDEREIQFLEEVMVDLDMPKFFEKNKKILDKYHVIVQILDSRQNLLLWHYSPLFIDGNLNIQDFQVKLYKPPFQVPTRVNHSKLVESEVICKYGIGYTDNLQI</sequence>
<feature type="compositionally biased region" description="Polar residues" evidence="1">
    <location>
        <begin position="738"/>
        <end position="763"/>
    </location>
</feature>
<feature type="compositionally biased region" description="Polar residues" evidence="1">
    <location>
        <begin position="696"/>
        <end position="707"/>
    </location>
</feature>
<dbReference type="AlphaFoldDB" id="Q22BE8"/>
<protein>
    <submittedName>
        <fullName evidence="2">Uncharacterized protein</fullName>
    </submittedName>
</protein>
<dbReference type="HOGENOM" id="CLU_321988_0_0_1"/>
<organism evidence="2 3">
    <name type="scientific">Tetrahymena thermophila (strain SB210)</name>
    <dbReference type="NCBI Taxonomy" id="312017"/>
    <lineage>
        <taxon>Eukaryota</taxon>
        <taxon>Sar</taxon>
        <taxon>Alveolata</taxon>
        <taxon>Ciliophora</taxon>
        <taxon>Intramacronucleata</taxon>
        <taxon>Oligohymenophorea</taxon>
        <taxon>Hymenostomatida</taxon>
        <taxon>Tetrahymenina</taxon>
        <taxon>Tetrahymenidae</taxon>
        <taxon>Tetrahymena</taxon>
    </lineage>
</organism>
<keyword evidence="3" id="KW-1185">Reference proteome</keyword>
<evidence type="ECO:0000313" key="3">
    <source>
        <dbReference type="Proteomes" id="UP000009168"/>
    </source>
</evidence>
<dbReference type="InParanoid" id="Q22BE8"/>
<dbReference type="RefSeq" id="XP_001030270.2">
    <property type="nucleotide sequence ID" value="XM_001030270.2"/>
</dbReference>
<dbReference type="Proteomes" id="UP000009168">
    <property type="component" value="Unassembled WGS sequence"/>
</dbReference>
<evidence type="ECO:0000256" key="1">
    <source>
        <dbReference type="SAM" id="MobiDB-lite"/>
    </source>
</evidence>
<proteinExistence type="predicted"/>
<dbReference type="GeneID" id="7841172"/>
<feature type="compositionally biased region" description="Basic and acidic residues" evidence="1">
    <location>
        <begin position="682"/>
        <end position="695"/>
    </location>
</feature>
<name>Q22BE8_TETTS</name>